<evidence type="ECO:0000256" key="5">
    <source>
        <dbReference type="SAM" id="MobiDB-lite"/>
    </source>
</evidence>
<dbReference type="NCBIfam" id="TIGR01813">
    <property type="entry name" value="flavo_cyto_c"/>
    <property type="match status" value="1"/>
</dbReference>
<dbReference type="PANTHER" id="PTHR43400">
    <property type="entry name" value="FUMARATE REDUCTASE"/>
    <property type="match status" value="1"/>
</dbReference>
<dbReference type="InterPro" id="IPR010960">
    <property type="entry name" value="Flavocytochrome_c"/>
</dbReference>
<gene>
    <name evidence="7" type="ORF">AAF712_006997</name>
</gene>
<keyword evidence="1 4" id="KW-0285">Flavoprotein</keyword>
<dbReference type="Gene3D" id="3.90.700.10">
    <property type="entry name" value="Succinate dehydrogenase/fumarate reductase flavoprotein, catalytic domain"/>
    <property type="match status" value="1"/>
</dbReference>
<sequence>MGGNSVKASSGINGAATDAQRKHDVADSVELFSNDTKASAGSLARPNLIHALTSNSADALNWLTSRFNVDLSLVSRLGAHSVPRTHRGAGGAPGWAMTSALIKKLQELASSEPDRIRITQDAKVIKLLEDELGKVTGIQYEKGESKHEEKADAVIIATGGYAADFSDQGLLSKHRPELLDLPTASGDHATGDGLRLAASLQKPAALLDVEQVQIHPTGFVDPKSPSSKTKFLAAEALRGVGGILINRHGDRFVDELERRDVVSAKMHELIKAGDSPIRLILNERSAGVLKTHCDFYVAKGLMKRYESGSQLAVEGDVPLENLQKTFDSHSLYGEGKATDPLGKRHFDNALYTIDAPILVAEITPVLHYTMGGVSVDASTHVLDDQGIPISGLYAAGEVIGGVHGKNRLGGSSLLEAVVFGRIAGEVAVSA</sequence>
<name>A0ABR2ZY56_9AGAR</name>
<dbReference type="EMBL" id="JBBXMP010000040">
    <property type="protein sequence ID" value="KAL0066007.1"/>
    <property type="molecule type" value="Genomic_DNA"/>
</dbReference>
<keyword evidence="2 4" id="KW-0274">FAD</keyword>
<comment type="cofactor">
    <cofactor evidence="4">
        <name>FAD</name>
        <dbReference type="ChEBI" id="CHEBI:57692"/>
    </cofactor>
    <text evidence="4">Binds 1 FAD per monomer.</text>
</comment>
<evidence type="ECO:0000313" key="8">
    <source>
        <dbReference type="Proteomes" id="UP001437256"/>
    </source>
</evidence>
<protein>
    <recommendedName>
        <fullName evidence="4">Fumarate reductase</fullName>
        <ecNumber evidence="4">1.3.1.6</ecNumber>
    </recommendedName>
</protein>
<feature type="compositionally biased region" description="Polar residues" evidence="5">
    <location>
        <begin position="1"/>
        <end position="12"/>
    </location>
</feature>
<evidence type="ECO:0000256" key="1">
    <source>
        <dbReference type="ARBA" id="ARBA00022630"/>
    </source>
</evidence>
<dbReference type="InterPro" id="IPR003953">
    <property type="entry name" value="FAD-dep_OxRdtase_2_FAD-bd"/>
</dbReference>
<feature type="region of interest" description="Disordered" evidence="5">
    <location>
        <begin position="1"/>
        <end position="23"/>
    </location>
</feature>
<comment type="function">
    <text evidence="4">Irreversibly catalyzes the reduction of fumarate to succinate.</text>
</comment>
<comment type="similarity">
    <text evidence="4">Belongs to the FAD-dependent oxidoreductase 2 family. FRD/SDH subfamily.</text>
</comment>
<dbReference type="PANTHER" id="PTHR43400:SF1">
    <property type="entry name" value="FUMARATE REDUCTASE"/>
    <property type="match status" value="1"/>
</dbReference>
<dbReference type="EC" id="1.3.1.6" evidence="4"/>
<keyword evidence="3 4" id="KW-0560">Oxidoreductase</keyword>
<dbReference type="Pfam" id="PF00890">
    <property type="entry name" value="FAD_binding_2"/>
    <property type="match status" value="1"/>
</dbReference>
<dbReference type="SUPFAM" id="SSF51905">
    <property type="entry name" value="FAD/NAD(P)-binding domain"/>
    <property type="match status" value="1"/>
</dbReference>
<evidence type="ECO:0000259" key="6">
    <source>
        <dbReference type="Pfam" id="PF00890"/>
    </source>
</evidence>
<dbReference type="InterPro" id="IPR050315">
    <property type="entry name" value="FAD-oxidoreductase_2"/>
</dbReference>
<accession>A0ABR2ZY56</accession>
<comment type="caution">
    <text evidence="7">The sequence shown here is derived from an EMBL/GenBank/DDBJ whole genome shotgun (WGS) entry which is preliminary data.</text>
</comment>
<dbReference type="SUPFAM" id="SSF56425">
    <property type="entry name" value="Succinate dehydrogenase/fumarate reductase flavoprotein, catalytic domain"/>
    <property type="match status" value="1"/>
</dbReference>
<evidence type="ECO:0000256" key="4">
    <source>
        <dbReference type="RuleBase" id="RU366062"/>
    </source>
</evidence>
<evidence type="ECO:0000256" key="3">
    <source>
        <dbReference type="ARBA" id="ARBA00023002"/>
    </source>
</evidence>
<feature type="domain" description="FAD-dependent oxidoreductase 2 FAD-binding" evidence="6">
    <location>
        <begin position="2"/>
        <end position="413"/>
    </location>
</feature>
<reference evidence="7 8" key="1">
    <citation type="submission" date="2024-05" db="EMBL/GenBank/DDBJ databases">
        <title>A draft genome resource for the thread blight pathogen Marasmius tenuissimus strain MS-2.</title>
        <authorList>
            <person name="Yulfo-Soto G.E."/>
            <person name="Baruah I.K."/>
            <person name="Amoako-Attah I."/>
            <person name="Bukari Y."/>
            <person name="Meinhardt L.W."/>
            <person name="Bailey B.A."/>
            <person name="Cohen S.P."/>
        </authorList>
    </citation>
    <scope>NUCLEOTIDE SEQUENCE [LARGE SCALE GENOMIC DNA]</scope>
    <source>
        <strain evidence="7 8">MS-2</strain>
    </source>
</reference>
<dbReference type="Proteomes" id="UP001437256">
    <property type="component" value="Unassembled WGS sequence"/>
</dbReference>
<comment type="catalytic activity">
    <reaction evidence="4">
        <text>succinate + NAD(+) = fumarate + NADH + H(+)</text>
        <dbReference type="Rhea" id="RHEA:18281"/>
        <dbReference type="ChEBI" id="CHEBI:15378"/>
        <dbReference type="ChEBI" id="CHEBI:29806"/>
        <dbReference type="ChEBI" id="CHEBI:30031"/>
        <dbReference type="ChEBI" id="CHEBI:57540"/>
        <dbReference type="ChEBI" id="CHEBI:57945"/>
        <dbReference type="EC" id="1.3.1.6"/>
    </reaction>
</comment>
<dbReference type="Gene3D" id="3.50.50.60">
    <property type="entry name" value="FAD/NAD(P)-binding domain"/>
    <property type="match status" value="1"/>
</dbReference>
<dbReference type="InterPro" id="IPR027477">
    <property type="entry name" value="Succ_DH/fumarate_Rdtase_cat_sf"/>
</dbReference>
<evidence type="ECO:0000256" key="2">
    <source>
        <dbReference type="ARBA" id="ARBA00022827"/>
    </source>
</evidence>
<evidence type="ECO:0000313" key="7">
    <source>
        <dbReference type="EMBL" id="KAL0066007.1"/>
    </source>
</evidence>
<organism evidence="7 8">
    <name type="scientific">Marasmius tenuissimus</name>
    <dbReference type="NCBI Taxonomy" id="585030"/>
    <lineage>
        <taxon>Eukaryota</taxon>
        <taxon>Fungi</taxon>
        <taxon>Dikarya</taxon>
        <taxon>Basidiomycota</taxon>
        <taxon>Agaricomycotina</taxon>
        <taxon>Agaricomycetes</taxon>
        <taxon>Agaricomycetidae</taxon>
        <taxon>Agaricales</taxon>
        <taxon>Marasmiineae</taxon>
        <taxon>Marasmiaceae</taxon>
        <taxon>Marasmius</taxon>
    </lineage>
</organism>
<keyword evidence="8" id="KW-1185">Reference proteome</keyword>
<dbReference type="InterPro" id="IPR036188">
    <property type="entry name" value="FAD/NAD-bd_sf"/>
</dbReference>
<proteinExistence type="inferred from homology"/>